<feature type="transmembrane region" description="Helical" evidence="1">
    <location>
        <begin position="6"/>
        <end position="22"/>
    </location>
</feature>
<reference evidence="4" key="1">
    <citation type="submission" date="2017-09" db="EMBL/GenBank/DDBJ databases">
        <title>Depth-based differentiation of microbial function through sediment-hosted aquifers and enrichment of novel symbionts in the deep terrestrial subsurface.</title>
        <authorList>
            <person name="Probst A.J."/>
            <person name="Ladd B."/>
            <person name="Jarett J.K."/>
            <person name="Geller-Mcgrath D.E."/>
            <person name="Sieber C.M.K."/>
            <person name="Emerson J.B."/>
            <person name="Anantharaman K."/>
            <person name="Thomas B.C."/>
            <person name="Malmstrom R."/>
            <person name="Stieglmeier M."/>
            <person name="Klingl A."/>
            <person name="Woyke T."/>
            <person name="Ryan C.M."/>
            <person name="Banfield J.F."/>
        </authorList>
    </citation>
    <scope>NUCLEOTIDE SEQUENCE [LARGE SCALE GENOMIC DNA]</scope>
</reference>
<sequence>MKILIIIVIIIVLGIGSYFLFFKKEKESIPGEETTNMSNLSNIKIAMIVAYKDFRDEEYFVPRGIFDEAGFAVKVVSDEIGTAQGADGGDVNIDIDLGELDVSDFDAIIFIGGPGALTHLDNEESYKIARDTLAQNKILAAICISPTILAKAGVLNGKKATVWTSPLNKEAENVLEQNGAIYQDEKVVQDGNIITADDPSSAKEFANKIVDALK</sequence>
<dbReference type="CDD" id="cd03135">
    <property type="entry name" value="GATase1_DJ-1"/>
    <property type="match status" value="1"/>
</dbReference>
<protein>
    <submittedName>
        <fullName evidence="3">DJ-1 family protein</fullName>
    </submittedName>
</protein>
<dbReference type="InterPro" id="IPR029062">
    <property type="entry name" value="Class_I_gatase-like"/>
</dbReference>
<evidence type="ECO:0000313" key="4">
    <source>
        <dbReference type="Proteomes" id="UP000231648"/>
    </source>
</evidence>
<feature type="domain" description="DJ-1/PfpI" evidence="2">
    <location>
        <begin position="44"/>
        <end position="211"/>
    </location>
</feature>
<evidence type="ECO:0000313" key="3">
    <source>
        <dbReference type="EMBL" id="PJE57457.1"/>
    </source>
</evidence>
<keyword evidence="1" id="KW-0472">Membrane</keyword>
<dbReference type="Gene3D" id="3.40.50.880">
    <property type="match status" value="1"/>
</dbReference>
<keyword evidence="1" id="KW-0812">Transmembrane</keyword>
<dbReference type="EMBL" id="PFDX01000021">
    <property type="protein sequence ID" value="PJE57457.1"/>
    <property type="molecule type" value="Genomic_DNA"/>
</dbReference>
<dbReference type="Proteomes" id="UP000231648">
    <property type="component" value="Unassembled WGS sequence"/>
</dbReference>
<dbReference type="GO" id="GO:0005737">
    <property type="term" value="C:cytoplasm"/>
    <property type="evidence" value="ECO:0007669"/>
    <property type="project" value="TreeGrafter"/>
</dbReference>
<organism evidence="3 4">
    <name type="scientific">Candidatus Portnoybacteria bacterium CG10_big_fil_rev_8_21_14_0_10_38_18</name>
    <dbReference type="NCBI Taxonomy" id="1974813"/>
    <lineage>
        <taxon>Bacteria</taxon>
        <taxon>Candidatus Portnoyibacteriota</taxon>
    </lineage>
</organism>
<evidence type="ECO:0000256" key="1">
    <source>
        <dbReference type="SAM" id="Phobius"/>
    </source>
</evidence>
<comment type="caution">
    <text evidence="3">The sequence shown here is derived from an EMBL/GenBank/DDBJ whole genome shotgun (WGS) entry which is preliminary data.</text>
</comment>
<accession>A0A2M8KC12</accession>
<name>A0A2M8KC12_9BACT</name>
<dbReference type="PANTHER" id="PTHR48094">
    <property type="entry name" value="PROTEIN/NUCLEIC ACID DEGLYCASE DJ-1-RELATED"/>
    <property type="match status" value="1"/>
</dbReference>
<keyword evidence="1" id="KW-1133">Transmembrane helix</keyword>
<dbReference type="InterPro" id="IPR002818">
    <property type="entry name" value="DJ-1/PfpI"/>
</dbReference>
<dbReference type="Pfam" id="PF01965">
    <property type="entry name" value="DJ-1_PfpI"/>
    <property type="match status" value="1"/>
</dbReference>
<dbReference type="InterPro" id="IPR050325">
    <property type="entry name" value="Prot/Nucl_acid_deglycase"/>
</dbReference>
<gene>
    <name evidence="3" type="ORF">COU82_01840</name>
</gene>
<dbReference type="AlphaFoldDB" id="A0A2M8KC12"/>
<dbReference type="PANTHER" id="PTHR48094:SF12">
    <property type="entry name" value="PARKINSON DISEASE PROTEIN 7 HOMOLOG"/>
    <property type="match status" value="1"/>
</dbReference>
<dbReference type="SUPFAM" id="SSF52317">
    <property type="entry name" value="Class I glutamine amidotransferase-like"/>
    <property type="match status" value="1"/>
</dbReference>
<evidence type="ECO:0000259" key="2">
    <source>
        <dbReference type="Pfam" id="PF01965"/>
    </source>
</evidence>
<proteinExistence type="predicted"/>